<dbReference type="SMART" id="SM00382">
    <property type="entry name" value="AAA"/>
    <property type="match status" value="1"/>
</dbReference>
<dbReference type="EMBL" id="JSVA01000018">
    <property type="protein sequence ID" value="KOF01844.1"/>
    <property type="molecule type" value="Genomic_DNA"/>
</dbReference>
<proteinExistence type="predicted"/>
<evidence type="ECO:0000256" key="4">
    <source>
        <dbReference type="ARBA" id="ARBA00022967"/>
    </source>
</evidence>
<feature type="domain" description="ABC transporter" evidence="6">
    <location>
        <begin position="2"/>
        <end position="243"/>
    </location>
</feature>
<dbReference type="Proteomes" id="UP000036908">
    <property type="component" value="Unassembled WGS sequence"/>
</dbReference>
<dbReference type="NCBIfam" id="NF010068">
    <property type="entry name" value="PRK13548.1"/>
    <property type="match status" value="1"/>
</dbReference>
<evidence type="ECO:0000313" key="8">
    <source>
        <dbReference type="Proteomes" id="UP000036908"/>
    </source>
</evidence>
<keyword evidence="2" id="KW-0547">Nucleotide-binding</keyword>
<evidence type="ECO:0000256" key="1">
    <source>
        <dbReference type="ARBA" id="ARBA00022448"/>
    </source>
</evidence>
<dbReference type="InterPro" id="IPR027417">
    <property type="entry name" value="P-loop_NTPase"/>
</dbReference>
<evidence type="ECO:0000256" key="2">
    <source>
        <dbReference type="ARBA" id="ARBA00022741"/>
    </source>
</evidence>
<dbReference type="SUPFAM" id="SSF52540">
    <property type="entry name" value="P-loop containing nucleoside triphosphate hydrolases"/>
    <property type="match status" value="1"/>
</dbReference>
<comment type="function">
    <text evidence="5">Part of the ABC transporter complex HmuTUV involved in hemin import. Responsible for energy coupling to the transport system.</text>
</comment>
<keyword evidence="4" id="KW-1278">Translocase</keyword>
<dbReference type="PANTHER" id="PTHR42794:SF1">
    <property type="entry name" value="HEMIN IMPORT ATP-BINDING PROTEIN HMUV"/>
    <property type="match status" value="1"/>
</dbReference>
<accession>A0A0L8AHF8</accession>
<evidence type="ECO:0000313" key="7">
    <source>
        <dbReference type="EMBL" id="KOF01844.1"/>
    </source>
</evidence>
<evidence type="ECO:0000256" key="5">
    <source>
        <dbReference type="ARBA" id="ARBA00037066"/>
    </source>
</evidence>
<keyword evidence="1" id="KW-0813">Transport</keyword>
<gene>
    <name evidence="7" type="ORF">OB69_16060</name>
</gene>
<keyword evidence="8" id="KW-1185">Reference proteome</keyword>
<dbReference type="Gene3D" id="3.40.50.300">
    <property type="entry name" value="P-loop containing nucleotide triphosphate hydrolases"/>
    <property type="match status" value="1"/>
</dbReference>
<dbReference type="PROSITE" id="PS50893">
    <property type="entry name" value="ABC_TRANSPORTER_2"/>
    <property type="match status" value="1"/>
</dbReference>
<evidence type="ECO:0000256" key="3">
    <source>
        <dbReference type="ARBA" id="ARBA00022840"/>
    </source>
</evidence>
<dbReference type="GO" id="GO:0005524">
    <property type="term" value="F:ATP binding"/>
    <property type="evidence" value="ECO:0007669"/>
    <property type="project" value="UniProtKB-KW"/>
</dbReference>
<protein>
    <submittedName>
        <fullName evidence="7">Cobalamin ABC transporter ATPase</fullName>
    </submittedName>
</protein>
<organism evidence="7 8">
    <name type="scientific">Roseivirga seohaensis subsp. aquiponti</name>
    <dbReference type="NCBI Taxonomy" id="1566026"/>
    <lineage>
        <taxon>Bacteria</taxon>
        <taxon>Pseudomonadati</taxon>
        <taxon>Bacteroidota</taxon>
        <taxon>Cytophagia</taxon>
        <taxon>Cytophagales</taxon>
        <taxon>Roseivirgaceae</taxon>
        <taxon>Roseivirga</taxon>
    </lineage>
</organism>
<dbReference type="InterPro" id="IPR003439">
    <property type="entry name" value="ABC_transporter-like_ATP-bd"/>
</dbReference>
<sequence>MLEAKEITFKVGEKVLLDKVSVQFEAGKLNLIIGPNGAGKSTLMKVISRQLTSYQGTVSYNHVDSKALSDKKLAQMRAVLSQNIDLAFPLKVWEVVMMGRYPHFTDAPRQIDRDACKAALEFFDVMYMAERDYLTLSGGERQRVHFARVLTQIWHPIPNQGRYLLLDEPLTFLDIHYQFQFMHKLRELLKEKDLVVVGVVHDLNLAAQFGDVIHLIQNGKMLASGTKYEVLNSENIKRAFHLEPVIYNNKEKGSLHLFFE</sequence>
<dbReference type="Pfam" id="PF00005">
    <property type="entry name" value="ABC_tran"/>
    <property type="match status" value="1"/>
</dbReference>
<dbReference type="RefSeq" id="WP_053224763.1">
    <property type="nucleotide sequence ID" value="NZ_JSVA01000018.1"/>
</dbReference>
<dbReference type="PATRIC" id="fig|1566026.4.peg.1532"/>
<name>A0A0L8AHF8_9BACT</name>
<dbReference type="AlphaFoldDB" id="A0A0L8AHF8"/>
<dbReference type="OrthoDB" id="9806726at2"/>
<evidence type="ECO:0000259" key="6">
    <source>
        <dbReference type="PROSITE" id="PS50893"/>
    </source>
</evidence>
<reference evidence="8" key="1">
    <citation type="submission" date="2014-11" db="EMBL/GenBank/DDBJ databases">
        <title>Genome sequencing of Roseivirga sp. D-25.</title>
        <authorList>
            <person name="Selvaratnam C."/>
            <person name="Thevarajoo S."/>
            <person name="Goh K.M."/>
            <person name="Eee R."/>
            <person name="Chan K.-G."/>
            <person name="Chong C.S."/>
        </authorList>
    </citation>
    <scope>NUCLEOTIDE SEQUENCE [LARGE SCALE GENOMIC DNA]</scope>
    <source>
        <strain evidence="8">D-25</strain>
    </source>
</reference>
<dbReference type="PANTHER" id="PTHR42794">
    <property type="entry name" value="HEMIN IMPORT ATP-BINDING PROTEIN HMUV"/>
    <property type="match status" value="1"/>
</dbReference>
<dbReference type="CDD" id="cd03214">
    <property type="entry name" value="ABC_Iron-Siderophores_B12_Hemin"/>
    <property type="match status" value="1"/>
</dbReference>
<dbReference type="GO" id="GO:0016887">
    <property type="term" value="F:ATP hydrolysis activity"/>
    <property type="evidence" value="ECO:0007669"/>
    <property type="project" value="InterPro"/>
</dbReference>
<keyword evidence="3" id="KW-0067">ATP-binding</keyword>
<dbReference type="InterPro" id="IPR003593">
    <property type="entry name" value="AAA+_ATPase"/>
</dbReference>
<comment type="caution">
    <text evidence="7">The sequence shown here is derived from an EMBL/GenBank/DDBJ whole genome shotgun (WGS) entry which is preliminary data.</text>
</comment>